<evidence type="ECO:0000256" key="2">
    <source>
        <dbReference type="ARBA" id="ARBA00006824"/>
    </source>
</evidence>
<dbReference type="STRING" id="1169540.A0A0G4GKI8"/>
<dbReference type="VEuPathDB" id="CryptoDB:Vbra_18119"/>
<comment type="subcellular location">
    <subcellularLocation>
        <location evidence="1">Membrane</location>
        <topology evidence="1">Multi-pass membrane protein</topology>
    </subcellularLocation>
</comment>
<dbReference type="AlphaFoldDB" id="A0A0G4GKI8"/>
<protein>
    <recommendedName>
        <fullName evidence="9">Peroxisomal membrane protein MPV17</fullName>
    </recommendedName>
</protein>
<dbReference type="EMBL" id="CDMY01000698">
    <property type="protein sequence ID" value="CEM30534.1"/>
    <property type="molecule type" value="Genomic_DNA"/>
</dbReference>
<comment type="similarity">
    <text evidence="2 6">Belongs to the peroxisomal membrane protein PXMP2/4 family.</text>
</comment>
<dbReference type="GO" id="GO:0005737">
    <property type="term" value="C:cytoplasm"/>
    <property type="evidence" value="ECO:0007669"/>
    <property type="project" value="TreeGrafter"/>
</dbReference>
<gene>
    <name evidence="7" type="ORF">Vbra_18119</name>
</gene>
<dbReference type="OMA" id="NCYLSMI"/>
<dbReference type="GO" id="GO:0016020">
    <property type="term" value="C:membrane"/>
    <property type="evidence" value="ECO:0007669"/>
    <property type="project" value="UniProtKB-SubCell"/>
</dbReference>
<keyword evidence="8" id="KW-1185">Reference proteome</keyword>
<dbReference type="Pfam" id="PF04117">
    <property type="entry name" value="Mpv17_PMP22"/>
    <property type="match status" value="1"/>
</dbReference>
<name>A0A0G4GKI8_VITBC</name>
<evidence type="ECO:0000313" key="8">
    <source>
        <dbReference type="Proteomes" id="UP000041254"/>
    </source>
</evidence>
<reference evidence="7 8" key="1">
    <citation type="submission" date="2014-11" db="EMBL/GenBank/DDBJ databases">
        <authorList>
            <person name="Zhu J."/>
            <person name="Qi W."/>
            <person name="Song R."/>
        </authorList>
    </citation>
    <scope>NUCLEOTIDE SEQUENCE [LARGE SCALE GENOMIC DNA]</scope>
</reference>
<evidence type="ECO:0000256" key="5">
    <source>
        <dbReference type="ARBA" id="ARBA00023136"/>
    </source>
</evidence>
<evidence type="ECO:0000313" key="7">
    <source>
        <dbReference type="EMBL" id="CEM30534.1"/>
    </source>
</evidence>
<keyword evidence="3 6" id="KW-0812">Transmembrane</keyword>
<keyword evidence="4 6" id="KW-1133">Transmembrane helix</keyword>
<evidence type="ECO:0000256" key="6">
    <source>
        <dbReference type="RuleBase" id="RU363053"/>
    </source>
</evidence>
<dbReference type="PANTHER" id="PTHR11266:SF116">
    <property type="entry name" value="MPV17-LIKE PROTEIN"/>
    <property type="match status" value="1"/>
</dbReference>
<evidence type="ECO:0000256" key="4">
    <source>
        <dbReference type="ARBA" id="ARBA00022989"/>
    </source>
</evidence>
<dbReference type="PhylomeDB" id="A0A0G4GKI8"/>
<feature type="transmembrane region" description="Helical" evidence="6">
    <location>
        <begin position="59"/>
        <end position="78"/>
    </location>
</feature>
<accession>A0A0G4GKI8</accession>
<evidence type="ECO:0000256" key="1">
    <source>
        <dbReference type="ARBA" id="ARBA00004141"/>
    </source>
</evidence>
<feature type="transmembrane region" description="Helical" evidence="6">
    <location>
        <begin position="98"/>
        <end position="117"/>
    </location>
</feature>
<evidence type="ECO:0008006" key="9">
    <source>
        <dbReference type="Google" id="ProtNLM"/>
    </source>
</evidence>
<organism evidence="7 8">
    <name type="scientific">Vitrella brassicaformis (strain CCMP3155)</name>
    <dbReference type="NCBI Taxonomy" id="1169540"/>
    <lineage>
        <taxon>Eukaryota</taxon>
        <taxon>Sar</taxon>
        <taxon>Alveolata</taxon>
        <taxon>Colpodellida</taxon>
        <taxon>Vitrellaceae</taxon>
        <taxon>Vitrella</taxon>
    </lineage>
</organism>
<dbReference type="InParanoid" id="A0A0G4GKI8"/>
<dbReference type="OrthoDB" id="10267969at2759"/>
<sequence length="196" mass="21188">MQIALRRVVRPALQAGCVLSLGDLIAQAVEISTEGASDASASSRLLVPDSYDVHRTGRFALVGLTCHGPWFYFAFGLLDRLMGPGSTLATVLGKVVVTQIAIFPPYLAALFAYLGVLEGSVHSLDDAVRVISTKWPGAYAAGCVFWPIANIVNFSVVPSPGRVLYVASTGVLWNTYLSWYNQRARRKEREGERGNG</sequence>
<proteinExistence type="inferred from homology"/>
<feature type="transmembrane region" description="Helical" evidence="6">
    <location>
        <begin position="163"/>
        <end position="180"/>
    </location>
</feature>
<evidence type="ECO:0000256" key="3">
    <source>
        <dbReference type="ARBA" id="ARBA00022692"/>
    </source>
</evidence>
<feature type="transmembrane region" description="Helical" evidence="6">
    <location>
        <begin position="138"/>
        <end position="157"/>
    </location>
</feature>
<keyword evidence="5 6" id="KW-0472">Membrane</keyword>
<dbReference type="PANTHER" id="PTHR11266">
    <property type="entry name" value="PEROXISOMAL MEMBRANE PROTEIN 2, PXMP2 MPV17"/>
    <property type="match status" value="1"/>
</dbReference>
<dbReference type="Proteomes" id="UP000041254">
    <property type="component" value="Unassembled WGS sequence"/>
</dbReference>
<dbReference type="InterPro" id="IPR007248">
    <property type="entry name" value="Mpv17_PMP22"/>
</dbReference>